<evidence type="ECO:0000259" key="5">
    <source>
        <dbReference type="PROSITE" id="PS50049"/>
    </source>
</evidence>
<dbReference type="Gene3D" id="2.60.120.40">
    <property type="match status" value="1"/>
</dbReference>
<evidence type="ECO:0000256" key="1">
    <source>
        <dbReference type="ARBA" id="ARBA00004370"/>
    </source>
</evidence>
<reference evidence="6" key="2">
    <citation type="submission" date="2025-09" db="UniProtKB">
        <authorList>
            <consortium name="Ensembl"/>
        </authorList>
    </citation>
    <scope>IDENTIFICATION</scope>
</reference>
<sequence length="190" mass="21480">MFSLCLCGFSPGTPCAHMWLFVNVYLAIGWQPLQGVFRLLPEPIISVAGRIEKHIFHKTLRWESRVGAAFTGGGAVYQLEDGALRVNQSGLYHIYSRVELLFKQCSPTSSFIHTVFVRSTSGVDTALMEAHRAGFCSWRSKLKEHHAWTADSYLASAFRLRQNDRILVNVSQPQYLSHSNHGNFFGLYKI</sequence>
<protein>
    <recommendedName>
        <fullName evidence="5">THD domain-containing protein</fullName>
    </recommendedName>
</protein>
<dbReference type="SUPFAM" id="SSF49842">
    <property type="entry name" value="TNF-like"/>
    <property type="match status" value="1"/>
</dbReference>
<dbReference type="GO" id="GO:0008625">
    <property type="term" value="P:extrinsic apoptotic signaling pathway via death domain receptors"/>
    <property type="evidence" value="ECO:0007669"/>
    <property type="project" value="TreeGrafter"/>
</dbReference>
<accession>A0A3Q2Z531</accession>
<keyword evidence="3" id="KW-0202">Cytokine</keyword>
<evidence type="ECO:0000313" key="7">
    <source>
        <dbReference type="Proteomes" id="UP000264820"/>
    </source>
</evidence>
<evidence type="ECO:0000256" key="4">
    <source>
        <dbReference type="ARBA" id="ARBA00023136"/>
    </source>
</evidence>
<name>A0A3Q2Z531_HIPCM</name>
<dbReference type="STRING" id="109280.ENSHCOP00000026762"/>
<dbReference type="GO" id="GO:0005615">
    <property type="term" value="C:extracellular space"/>
    <property type="evidence" value="ECO:0007669"/>
    <property type="project" value="UniProtKB-KW"/>
</dbReference>
<dbReference type="SMART" id="SM00207">
    <property type="entry name" value="TNF"/>
    <property type="match status" value="1"/>
</dbReference>
<dbReference type="GO" id="GO:0005164">
    <property type="term" value="F:tumor necrosis factor receptor binding"/>
    <property type="evidence" value="ECO:0007669"/>
    <property type="project" value="InterPro"/>
</dbReference>
<keyword evidence="7" id="KW-1185">Reference proteome</keyword>
<comment type="subcellular location">
    <subcellularLocation>
        <location evidence="1">Membrane</location>
    </subcellularLocation>
</comment>
<dbReference type="GO" id="GO:0043123">
    <property type="term" value="P:positive regulation of canonical NF-kappaB signal transduction"/>
    <property type="evidence" value="ECO:0007669"/>
    <property type="project" value="TreeGrafter"/>
</dbReference>
<reference evidence="6" key="1">
    <citation type="submission" date="2025-08" db="UniProtKB">
        <authorList>
            <consortium name="Ensembl"/>
        </authorList>
    </citation>
    <scope>IDENTIFICATION</scope>
</reference>
<dbReference type="GO" id="GO:0005125">
    <property type="term" value="F:cytokine activity"/>
    <property type="evidence" value="ECO:0007669"/>
    <property type="project" value="UniProtKB-KW"/>
</dbReference>
<evidence type="ECO:0000256" key="3">
    <source>
        <dbReference type="ARBA" id="ARBA00022514"/>
    </source>
</evidence>
<evidence type="ECO:0000313" key="6">
    <source>
        <dbReference type="Ensembl" id="ENSHCOP00000026762.1"/>
    </source>
</evidence>
<feature type="domain" description="THD" evidence="5">
    <location>
        <begin position="43"/>
        <end position="190"/>
    </location>
</feature>
<dbReference type="AlphaFoldDB" id="A0A3Q2Z531"/>
<dbReference type="GO" id="GO:0006955">
    <property type="term" value="P:immune response"/>
    <property type="evidence" value="ECO:0007669"/>
    <property type="project" value="InterPro"/>
</dbReference>
<dbReference type="Pfam" id="PF00229">
    <property type="entry name" value="TNF"/>
    <property type="match status" value="1"/>
</dbReference>
<dbReference type="InterPro" id="IPR006052">
    <property type="entry name" value="TNF_dom"/>
</dbReference>
<proteinExistence type="inferred from homology"/>
<dbReference type="OMA" id="LMKINIM"/>
<dbReference type="Proteomes" id="UP000264820">
    <property type="component" value="Unplaced"/>
</dbReference>
<evidence type="ECO:0000256" key="2">
    <source>
        <dbReference type="ARBA" id="ARBA00008670"/>
    </source>
</evidence>
<dbReference type="PANTHER" id="PTHR11471:SF33">
    <property type="entry name" value="TUMOR NECROSIS FACTOR LIGAND SUPERFAMILY MEMBER 6"/>
    <property type="match status" value="1"/>
</dbReference>
<dbReference type="InterPro" id="IPR008983">
    <property type="entry name" value="Tumour_necrosis_fac-like_dom"/>
</dbReference>
<dbReference type="Ensembl" id="ENSHCOT00000022240.1">
    <property type="protein sequence ID" value="ENSHCOP00000026762.1"/>
    <property type="gene ID" value="ENSHCOG00000017987.1"/>
</dbReference>
<keyword evidence="4" id="KW-0472">Membrane</keyword>
<dbReference type="PANTHER" id="PTHR11471">
    <property type="entry name" value="TUMOR NECROSIS FACTOR FAMILY MEMBER"/>
    <property type="match status" value="1"/>
</dbReference>
<dbReference type="GeneTree" id="ENSGT00940000182543"/>
<organism evidence="6 7">
    <name type="scientific">Hippocampus comes</name>
    <name type="common">Tiger tail seahorse</name>
    <dbReference type="NCBI Taxonomy" id="109280"/>
    <lineage>
        <taxon>Eukaryota</taxon>
        <taxon>Metazoa</taxon>
        <taxon>Chordata</taxon>
        <taxon>Craniata</taxon>
        <taxon>Vertebrata</taxon>
        <taxon>Euteleostomi</taxon>
        <taxon>Actinopterygii</taxon>
        <taxon>Neopterygii</taxon>
        <taxon>Teleostei</taxon>
        <taxon>Neoteleostei</taxon>
        <taxon>Acanthomorphata</taxon>
        <taxon>Syngnathiaria</taxon>
        <taxon>Syngnathiformes</taxon>
        <taxon>Syngnathoidei</taxon>
        <taxon>Syngnathidae</taxon>
        <taxon>Hippocampus</taxon>
    </lineage>
</organism>
<comment type="similarity">
    <text evidence="2">Belongs to the tumor necrosis factor family.</text>
</comment>
<dbReference type="PROSITE" id="PS50049">
    <property type="entry name" value="THD_2"/>
    <property type="match status" value="1"/>
</dbReference>
<dbReference type="GO" id="GO:0016020">
    <property type="term" value="C:membrane"/>
    <property type="evidence" value="ECO:0007669"/>
    <property type="project" value="UniProtKB-SubCell"/>
</dbReference>